<dbReference type="PANTHER" id="PTHR34957">
    <property type="entry name" value="NUCLEAR TRANSPORT FACTOR 2 (NTF2) FAMILY PROTEIN"/>
    <property type="match status" value="1"/>
</dbReference>
<evidence type="ECO:0000313" key="1">
    <source>
        <dbReference type="EMBL" id="MED6139162.1"/>
    </source>
</evidence>
<comment type="caution">
    <text evidence="1">The sequence shown here is derived from an EMBL/GenBank/DDBJ whole genome shotgun (WGS) entry which is preliminary data.</text>
</comment>
<dbReference type="InterPro" id="IPR032710">
    <property type="entry name" value="NTF2-like_dom_sf"/>
</dbReference>
<protein>
    <submittedName>
        <fullName evidence="1">Uncharacterized protein</fullName>
    </submittedName>
</protein>
<accession>A0ABU6SRT9</accession>
<evidence type="ECO:0000313" key="2">
    <source>
        <dbReference type="Proteomes" id="UP001341840"/>
    </source>
</evidence>
<reference evidence="1 2" key="1">
    <citation type="journal article" date="2023" name="Plants (Basel)">
        <title>Bridging the Gap: Combining Genomics and Transcriptomics Approaches to Understand Stylosanthes scabra, an Orphan Legume from the Brazilian Caatinga.</title>
        <authorList>
            <person name="Ferreira-Neto J.R.C."/>
            <person name="da Silva M.D."/>
            <person name="Binneck E."/>
            <person name="de Melo N.F."/>
            <person name="da Silva R.H."/>
            <person name="de Melo A.L.T.M."/>
            <person name="Pandolfi V."/>
            <person name="Bustamante F.O."/>
            <person name="Brasileiro-Vidal A.C."/>
            <person name="Benko-Iseppon A.M."/>
        </authorList>
    </citation>
    <scope>NUCLEOTIDE SEQUENCE [LARGE SCALE GENOMIC DNA]</scope>
    <source>
        <tissue evidence="1">Leaves</tissue>
    </source>
</reference>
<gene>
    <name evidence="1" type="ORF">PIB30_081340</name>
</gene>
<name>A0ABU6SRT9_9FABA</name>
<dbReference type="SUPFAM" id="SSF54427">
    <property type="entry name" value="NTF2-like"/>
    <property type="match status" value="1"/>
</dbReference>
<dbReference type="Proteomes" id="UP001341840">
    <property type="component" value="Unassembled WGS sequence"/>
</dbReference>
<proteinExistence type="predicted"/>
<organism evidence="1 2">
    <name type="scientific">Stylosanthes scabra</name>
    <dbReference type="NCBI Taxonomy" id="79078"/>
    <lineage>
        <taxon>Eukaryota</taxon>
        <taxon>Viridiplantae</taxon>
        <taxon>Streptophyta</taxon>
        <taxon>Embryophyta</taxon>
        <taxon>Tracheophyta</taxon>
        <taxon>Spermatophyta</taxon>
        <taxon>Magnoliopsida</taxon>
        <taxon>eudicotyledons</taxon>
        <taxon>Gunneridae</taxon>
        <taxon>Pentapetalae</taxon>
        <taxon>rosids</taxon>
        <taxon>fabids</taxon>
        <taxon>Fabales</taxon>
        <taxon>Fabaceae</taxon>
        <taxon>Papilionoideae</taxon>
        <taxon>50 kb inversion clade</taxon>
        <taxon>dalbergioids sensu lato</taxon>
        <taxon>Dalbergieae</taxon>
        <taxon>Pterocarpus clade</taxon>
        <taxon>Stylosanthes</taxon>
    </lineage>
</organism>
<feature type="non-terminal residue" evidence="1">
    <location>
        <position position="1"/>
    </location>
</feature>
<keyword evidence="2" id="KW-1185">Reference proteome</keyword>
<dbReference type="Gene3D" id="3.10.450.50">
    <property type="match status" value="1"/>
</dbReference>
<dbReference type="PANTHER" id="PTHR34957:SF1">
    <property type="entry name" value="NUCLEAR TRANSPORT FACTOR 2 (NTF2) FAMILY PROTEIN"/>
    <property type="match status" value="1"/>
</dbReference>
<sequence length="216" mass="24323">AASDVSIPNYHLNPDSRKAVAHFLFLKDNISAIELLASVIGSSNLFLPLEEEFLPYSNYGKVNLIITIVFFSNKEKGEATKSKKCEELENILSSENIALDERSFEEELQNAIVEENYAKAAKIWDTLKNLQKDSKTTIFGINSKFYESFGDRDLAAMQALCSKKDEVCYVHLDLKWILGYDDVIESCDLAWSVDVLIGVLTKDAVFMTKPISMEES</sequence>
<dbReference type="EMBL" id="JASCZI010061628">
    <property type="protein sequence ID" value="MED6139162.1"/>
    <property type="molecule type" value="Genomic_DNA"/>
</dbReference>